<dbReference type="GO" id="GO:0071011">
    <property type="term" value="C:precatalytic spliceosome"/>
    <property type="evidence" value="ECO:0007669"/>
    <property type="project" value="TreeGrafter"/>
</dbReference>
<keyword evidence="5" id="KW-0747">Spliceosome</keyword>
<dbReference type="InterPro" id="IPR027105">
    <property type="entry name" value="Prp31"/>
</dbReference>
<feature type="coiled-coil region" evidence="10">
    <location>
        <begin position="680"/>
        <end position="707"/>
    </location>
</feature>
<evidence type="ECO:0000256" key="6">
    <source>
        <dbReference type="ARBA" id="ARBA00022884"/>
    </source>
</evidence>
<dbReference type="Gene3D" id="1.10.246.90">
    <property type="entry name" value="Nop domain"/>
    <property type="match status" value="1"/>
</dbReference>
<feature type="region of interest" description="Disordered" evidence="11">
    <location>
        <begin position="294"/>
        <end position="329"/>
    </location>
</feature>
<evidence type="ECO:0000256" key="8">
    <source>
        <dbReference type="ARBA" id="ARBA00023242"/>
    </source>
</evidence>
<keyword evidence="8" id="KW-0539">Nucleus</keyword>
<dbReference type="Pfam" id="PF22099">
    <property type="entry name" value="MRS2-like"/>
    <property type="match status" value="1"/>
</dbReference>
<feature type="region of interest" description="Disordered" evidence="11">
    <location>
        <begin position="726"/>
        <end position="848"/>
    </location>
</feature>
<feature type="compositionally biased region" description="Polar residues" evidence="11">
    <location>
        <begin position="757"/>
        <end position="772"/>
    </location>
</feature>
<feature type="non-terminal residue" evidence="14">
    <location>
        <position position="1"/>
    </location>
</feature>
<evidence type="ECO:0000256" key="11">
    <source>
        <dbReference type="SAM" id="MobiDB-lite"/>
    </source>
</evidence>
<dbReference type="Proteomes" id="UP000279271">
    <property type="component" value="Unassembled WGS sequence"/>
</dbReference>
<dbReference type="GO" id="GO:0003723">
    <property type="term" value="F:RNA binding"/>
    <property type="evidence" value="ECO:0007669"/>
    <property type="project" value="UniProtKB-KW"/>
</dbReference>
<feature type="domain" description="Nop" evidence="13">
    <location>
        <begin position="180"/>
        <end position="298"/>
    </location>
</feature>
<feature type="compositionally biased region" description="Basic residues" evidence="11">
    <location>
        <begin position="317"/>
        <end position="326"/>
    </location>
</feature>
<evidence type="ECO:0000256" key="12">
    <source>
        <dbReference type="SAM" id="Phobius"/>
    </source>
</evidence>
<evidence type="ECO:0000256" key="4">
    <source>
        <dbReference type="ARBA" id="ARBA00022664"/>
    </source>
</evidence>
<keyword evidence="7" id="KW-0508">mRNA splicing</keyword>
<dbReference type="CDD" id="cd12823">
    <property type="entry name" value="Mrs2_Mfm1p-like"/>
    <property type="match status" value="1"/>
</dbReference>
<evidence type="ECO:0000256" key="10">
    <source>
        <dbReference type="SAM" id="Coils"/>
    </source>
</evidence>
<comment type="subcellular location">
    <subcellularLocation>
        <location evidence="1">Nucleus</location>
    </subcellularLocation>
</comment>
<dbReference type="Gene3D" id="1.20.58.340">
    <property type="entry name" value="Magnesium transport protein CorA, transmembrane region"/>
    <property type="match status" value="1"/>
</dbReference>
<dbReference type="SMART" id="SM00931">
    <property type="entry name" value="NOSIC"/>
    <property type="match status" value="1"/>
</dbReference>
<comment type="similarity">
    <text evidence="2">Belongs to the PRP31 family.</text>
</comment>
<keyword evidence="6" id="KW-0694">RNA-binding</keyword>
<dbReference type="PROSITE" id="PS51358">
    <property type="entry name" value="NOP"/>
    <property type="match status" value="1"/>
</dbReference>
<dbReference type="GO" id="GO:0046540">
    <property type="term" value="C:U4/U6 x U5 tri-snRNP complex"/>
    <property type="evidence" value="ECO:0007669"/>
    <property type="project" value="InterPro"/>
</dbReference>
<keyword evidence="12" id="KW-0472">Membrane</keyword>
<dbReference type="Pfam" id="PF01798">
    <property type="entry name" value="Nop"/>
    <property type="match status" value="1"/>
</dbReference>
<evidence type="ECO:0000313" key="14">
    <source>
        <dbReference type="EMBL" id="RMZ52364.1"/>
    </source>
</evidence>
<reference evidence="15" key="1">
    <citation type="journal article" date="2018" name="Algal Res.">
        <title>Characterization of plant carbon substrate utilization by Auxenochlorella protothecoides.</title>
        <authorList>
            <person name="Vogler B.W."/>
            <person name="Starkenburg S.R."/>
            <person name="Sudasinghe N."/>
            <person name="Schambach J.Y."/>
            <person name="Rollin J.A."/>
            <person name="Pattathil S."/>
            <person name="Barry A.N."/>
        </authorList>
    </citation>
    <scope>NUCLEOTIDE SEQUENCE [LARGE SCALE GENOMIC DNA]</scope>
    <source>
        <strain evidence="15">UTEX 25</strain>
    </source>
</reference>
<evidence type="ECO:0000256" key="2">
    <source>
        <dbReference type="ARBA" id="ARBA00005572"/>
    </source>
</evidence>
<evidence type="ECO:0000259" key="13">
    <source>
        <dbReference type="PROSITE" id="PS51358"/>
    </source>
</evidence>
<keyword evidence="12" id="KW-1133">Transmembrane helix</keyword>
<keyword evidence="4" id="KW-0507">mRNA processing</keyword>
<dbReference type="AlphaFoldDB" id="A0A3M7KR98"/>
<feature type="compositionally biased region" description="Basic and acidic residues" evidence="11">
    <location>
        <begin position="836"/>
        <end position="848"/>
    </location>
</feature>
<dbReference type="InterPro" id="IPR012976">
    <property type="entry name" value="NOSIC"/>
</dbReference>
<feature type="compositionally biased region" description="Basic and acidic residues" evidence="11">
    <location>
        <begin position="796"/>
        <end position="808"/>
    </location>
</feature>
<proteinExistence type="inferred from homology"/>
<comment type="caution">
    <text evidence="14">The sequence shown here is derived from an EMBL/GenBank/DDBJ whole genome shotgun (WGS) entry which is preliminary data.</text>
</comment>
<keyword evidence="12" id="KW-0812">Transmembrane</keyword>
<evidence type="ECO:0000313" key="15">
    <source>
        <dbReference type="Proteomes" id="UP000279271"/>
    </source>
</evidence>
<comment type="similarity">
    <text evidence="3">Belongs to the CorA metal ion transporter (MIT) (TC 1.A.35.5) family.</text>
</comment>
<keyword evidence="10" id="KW-0175">Coiled coil</keyword>
<dbReference type="Gene3D" id="1.10.287.4070">
    <property type="match status" value="1"/>
</dbReference>
<dbReference type="GO" id="GO:0000244">
    <property type="term" value="P:spliceosomal tri-snRNP complex assembly"/>
    <property type="evidence" value="ECO:0007669"/>
    <property type="project" value="InterPro"/>
</dbReference>
<dbReference type="EMBL" id="QOKY01000206">
    <property type="protein sequence ID" value="RMZ52364.1"/>
    <property type="molecule type" value="Genomic_DNA"/>
</dbReference>
<protein>
    <recommendedName>
        <fullName evidence="13">Nop domain-containing protein</fullName>
    </recommendedName>
</protein>
<evidence type="ECO:0000256" key="5">
    <source>
        <dbReference type="ARBA" id="ARBA00022728"/>
    </source>
</evidence>
<sequence length="964" mass="106218">SFLADLDDLSDEEPEDVVTTERYQCILEATRQALADDEAGTSEQQAWSGPTEDDPTYKLLVQCNQLSVDVDAEIAAVYNFLRDHYRPKFPELESLVQNPLDYAAVVAAIGNELDVTAVDLDALLPPATVMVVTVTATTTAGKALSEEELRRVEEACAMISRLAADKALMLRLVQLRMDRIAPNLSAAVGTEIAAQCMGLAGGLLALAAMPACNLLVLGAKRRTLAGFSSTAAASHQGFVHGSALVQGTPPALRPRAARLVAAKCALLARMDAYGQDPSGARGRAAREDMAKKIEKWQEPPPAKQTKVLPAPDANEQRRRRGGKRYRKEKERYGLTELKKQANRMAFNQAEDEFYDGEDTIGLGVIGKDGSGRLRNVAIQQRQKLSAKSAKKFAARSYGSSGAASGLSSSLAFTPIQGIELANPLQGQAAADRMRDGTDSYFSEYSGFKSGRKRAWKRMATDGVHQPLLHRTHMDKEDDSLPGAVDLYHTLFRDSTRSDNPDRNTRVWLHIDEHGIPSDVEVDKHVLVYELGVRYRDLLTLDPTLPLPFPAAILIRNRALIINLETVRMIICANQCYVLSVPDDANPYKPSLPTCDSLFIKKLCEMLKPHKAAPSSSSLQRMALLSAKYAQTMPYELRALEVALATVTATLESEVCRLEARAYPVVDRLTTDVSTSVLEGVRQVKHELNRLQTRVQRVKQELEEILEDDDDMADMYLARRAATYGEELPAQPRDLPEYQQQPCAGYDGPEADMVPLLQGTSDGPTPIGQSEAGSQARGPTPRSSPGSRVGFHPDPIVVDRGRSRSRSEPEGSASEGAESEADSRPGGDGPRRRRTESRRSRSRVDPHEIEDAEDQLENYYVKVDGMLRRLLMIAEHIDANEDLMDHRRNELVALDLLVSLVTAAFAWVSMIAGFWGMNLYNTLWQESYPLFFWTCFTCGLGAILLFGGVMAVIVKRKLMFITSSI</sequence>
<organism evidence="14 15">
    <name type="scientific">Auxenochlorella protothecoides</name>
    <name type="common">Green microalga</name>
    <name type="synonym">Chlorella protothecoides</name>
    <dbReference type="NCBI Taxonomy" id="3075"/>
    <lineage>
        <taxon>Eukaryota</taxon>
        <taxon>Viridiplantae</taxon>
        <taxon>Chlorophyta</taxon>
        <taxon>core chlorophytes</taxon>
        <taxon>Trebouxiophyceae</taxon>
        <taxon>Chlorellales</taxon>
        <taxon>Chlorellaceae</taxon>
        <taxon>Auxenochlorella</taxon>
    </lineage>
</organism>
<keyword evidence="9" id="KW-0687">Ribonucleoprotein</keyword>
<evidence type="ECO:0000256" key="7">
    <source>
        <dbReference type="ARBA" id="ARBA00023187"/>
    </source>
</evidence>
<dbReference type="PANTHER" id="PTHR13904:SF0">
    <property type="entry name" value="U4_U6 SMALL NUCLEAR RIBONUCLEOPROTEIN PRP31"/>
    <property type="match status" value="1"/>
</dbReference>
<dbReference type="InterPro" id="IPR039204">
    <property type="entry name" value="MRS2-like"/>
</dbReference>
<evidence type="ECO:0000256" key="1">
    <source>
        <dbReference type="ARBA" id="ARBA00004123"/>
    </source>
</evidence>
<dbReference type="InterPro" id="IPR019175">
    <property type="entry name" value="Prp31_C"/>
</dbReference>
<dbReference type="GO" id="GO:0005687">
    <property type="term" value="C:U4 snRNP"/>
    <property type="evidence" value="ECO:0007669"/>
    <property type="project" value="TreeGrafter"/>
</dbReference>
<dbReference type="SUPFAM" id="SSF89124">
    <property type="entry name" value="Nop domain"/>
    <property type="match status" value="1"/>
</dbReference>
<evidence type="ECO:0000256" key="3">
    <source>
        <dbReference type="ARBA" id="ARBA00007535"/>
    </source>
</evidence>
<dbReference type="FunFam" id="1.10.287.4070:FF:000003">
    <property type="entry name" value="U4/U6 small nuclear ribonucleoprotein PRP31"/>
    <property type="match status" value="1"/>
</dbReference>
<evidence type="ECO:0000256" key="9">
    <source>
        <dbReference type="ARBA" id="ARBA00023274"/>
    </source>
</evidence>
<dbReference type="FunFam" id="1.10.246.90:FF:000002">
    <property type="entry name" value="U4/U6 small nuclear ribonucleoprotein Prp31"/>
    <property type="match status" value="1"/>
</dbReference>
<dbReference type="InterPro" id="IPR002687">
    <property type="entry name" value="Nop_dom"/>
</dbReference>
<dbReference type="Gene3D" id="2.40.128.330">
    <property type="match status" value="1"/>
</dbReference>
<accession>A0A3M7KR98</accession>
<feature type="transmembrane region" description="Helical" evidence="12">
    <location>
        <begin position="890"/>
        <end position="914"/>
    </location>
</feature>
<gene>
    <name evidence="14" type="ORF">APUTEX25_000639</name>
</gene>
<name>A0A3M7KR98_AUXPR</name>
<feature type="transmembrane region" description="Helical" evidence="12">
    <location>
        <begin position="929"/>
        <end position="953"/>
    </location>
</feature>
<dbReference type="InterPro" id="IPR036070">
    <property type="entry name" value="Nop_dom_sf"/>
</dbReference>
<dbReference type="InterPro" id="IPR042239">
    <property type="entry name" value="Nop_C"/>
</dbReference>
<dbReference type="GO" id="GO:0015095">
    <property type="term" value="F:magnesium ion transmembrane transporter activity"/>
    <property type="evidence" value="ECO:0007669"/>
    <property type="project" value="UniProtKB-ARBA"/>
</dbReference>
<dbReference type="PANTHER" id="PTHR13904">
    <property type="entry name" value="PRE-MRNA SPLICING FACTOR PRP31"/>
    <property type="match status" value="1"/>
</dbReference>
<dbReference type="Pfam" id="PF09785">
    <property type="entry name" value="Prp31_C"/>
    <property type="match status" value="1"/>
</dbReference>